<dbReference type="PANTHER" id="PTHR47310:SF2">
    <property type="entry name" value="PROTEIN FLUORESCENT IN BLUE LIGHT, CHLOROPLASTIC"/>
    <property type="match status" value="1"/>
</dbReference>
<feature type="region of interest" description="Disordered" evidence="3">
    <location>
        <begin position="1"/>
        <end position="22"/>
    </location>
</feature>
<dbReference type="Gene3D" id="1.25.40.10">
    <property type="entry name" value="Tetratricopeptide repeat domain"/>
    <property type="match status" value="1"/>
</dbReference>
<dbReference type="PROSITE" id="PS50005">
    <property type="entry name" value="TPR"/>
    <property type="match status" value="1"/>
</dbReference>
<keyword evidence="5" id="KW-1185">Reference proteome</keyword>
<evidence type="ECO:0000256" key="2">
    <source>
        <dbReference type="SAM" id="Coils"/>
    </source>
</evidence>
<evidence type="ECO:0008006" key="6">
    <source>
        <dbReference type="Google" id="ProtNLM"/>
    </source>
</evidence>
<organism evidence="4 5">
    <name type="scientific">Coccomyxa subellipsoidea</name>
    <dbReference type="NCBI Taxonomy" id="248742"/>
    <lineage>
        <taxon>Eukaryota</taxon>
        <taxon>Viridiplantae</taxon>
        <taxon>Chlorophyta</taxon>
        <taxon>core chlorophytes</taxon>
        <taxon>Trebouxiophyceae</taxon>
        <taxon>Trebouxiophyceae incertae sedis</taxon>
        <taxon>Coccomyxaceae</taxon>
        <taxon>Coccomyxa</taxon>
    </lineage>
</organism>
<comment type="caution">
    <text evidence="4">The sequence shown here is derived from an EMBL/GenBank/DDBJ whole genome shotgun (WGS) entry which is preliminary data.</text>
</comment>
<evidence type="ECO:0000256" key="1">
    <source>
        <dbReference type="PROSITE-ProRule" id="PRU00339"/>
    </source>
</evidence>
<proteinExistence type="predicted"/>
<evidence type="ECO:0000313" key="5">
    <source>
        <dbReference type="Proteomes" id="UP001491310"/>
    </source>
</evidence>
<dbReference type="InterPro" id="IPR044243">
    <property type="entry name" value="FLU"/>
</dbReference>
<dbReference type="Proteomes" id="UP001491310">
    <property type="component" value="Unassembled WGS sequence"/>
</dbReference>
<accession>A0ABR2YQ15</accession>
<keyword evidence="1" id="KW-0802">TPR repeat</keyword>
<dbReference type="InterPro" id="IPR011990">
    <property type="entry name" value="TPR-like_helical_dom_sf"/>
</dbReference>
<feature type="repeat" description="TPR" evidence="1">
    <location>
        <begin position="326"/>
        <end position="359"/>
    </location>
</feature>
<name>A0ABR2YQ15_9CHLO</name>
<evidence type="ECO:0000313" key="4">
    <source>
        <dbReference type="EMBL" id="KAK9908890.1"/>
    </source>
</evidence>
<dbReference type="EMBL" id="JALJOT010000007">
    <property type="protein sequence ID" value="KAK9908890.1"/>
    <property type="molecule type" value="Genomic_DNA"/>
</dbReference>
<dbReference type="Pfam" id="PF13424">
    <property type="entry name" value="TPR_12"/>
    <property type="match status" value="1"/>
</dbReference>
<sequence>MQTCSSTHPCGGGAESQGENPNSLHRRLLAGVLSTAAAACLVCAAPAQAETLPFLSSTGGKGPLVEEEARLFRLRQEVEGEAREEFQRARLQLEDEARTSSSGKLCATPFGVDVVGITEVIALTGALVGGISARARKAELERLNDQLRKINMSLRQQARAGTVYAPGLNYAPLPLPPSPSKRSGDAATPVAELTDTAIQLINGVQPSVAVQERQAEPVVNLSGALSTSSVLASTDEDDLSLEARQCVQALREGKRLLKERQGASAMVRFERALMLAKVVTDKCQERRATRGLAAAARLQGQHRAAIQHLLRVLEISKEMGDNVGDADAYGTIADIYTEMGNFDTAAQYYDRYIERMEYDGPV</sequence>
<dbReference type="SMART" id="SM00028">
    <property type="entry name" value="TPR"/>
    <property type="match status" value="2"/>
</dbReference>
<dbReference type="InterPro" id="IPR019734">
    <property type="entry name" value="TPR_rpt"/>
</dbReference>
<dbReference type="PANTHER" id="PTHR47310">
    <property type="entry name" value="PROTEIN FLUORESCENT IN BLUE LIGHT, CHLOROPLASTIC"/>
    <property type="match status" value="1"/>
</dbReference>
<evidence type="ECO:0000256" key="3">
    <source>
        <dbReference type="SAM" id="MobiDB-lite"/>
    </source>
</evidence>
<feature type="coiled-coil region" evidence="2">
    <location>
        <begin position="133"/>
        <end position="160"/>
    </location>
</feature>
<reference evidence="4 5" key="1">
    <citation type="journal article" date="2024" name="Nat. Commun.">
        <title>Phylogenomics reveals the evolutionary origins of lichenization in chlorophyte algae.</title>
        <authorList>
            <person name="Puginier C."/>
            <person name="Libourel C."/>
            <person name="Otte J."/>
            <person name="Skaloud P."/>
            <person name="Haon M."/>
            <person name="Grisel S."/>
            <person name="Petersen M."/>
            <person name="Berrin J.G."/>
            <person name="Delaux P.M."/>
            <person name="Dal Grande F."/>
            <person name="Keller J."/>
        </authorList>
    </citation>
    <scope>NUCLEOTIDE SEQUENCE [LARGE SCALE GENOMIC DNA]</scope>
    <source>
        <strain evidence="4 5">SAG 216-7</strain>
    </source>
</reference>
<keyword evidence="2" id="KW-0175">Coiled coil</keyword>
<dbReference type="SUPFAM" id="SSF48452">
    <property type="entry name" value="TPR-like"/>
    <property type="match status" value="1"/>
</dbReference>
<gene>
    <name evidence="4" type="ORF">WJX75_004257</name>
</gene>
<protein>
    <recommendedName>
        <fullName evidence="6">TPR-like protein</fullName>
    </recommendedName>
</protein>